<feature type="region of interest" description="Disordered" evidence="1">
    <location>
        <begin position="52"/>
        <end position="76"/>
    </location>
</feature>
<evidence type="ECO:0000256" key="1">
    <source>
        <dbReference type="SAM" id="MobiDB-lite"/>
    </source>
</evidence>
<evidence type="ECO:0000313" key="2">
    <source>
        <dbReference type="EMBL" id="QPD05531.1"/>
    </source>
</evidence>
<accession>A0A7S8FGT4</accession>
<sequence length="76" mass="8882">MLQHIIVEGFDIVQPFRSGQPPESDTCREILEDELWGRTNLPIDRRQAFGPYELNQKNEHDVSEDAARSERIELMN</sequence>
<name>A0A7S8FGT4_9BACT</name>
<evidence type="ECO:0000313" key="3">
    <source>
        <dbReference type="Proteomes" id="UP000593737"/>
    </source>
</evidence>
<proteinExistence type="predicted"/>
<gene>
    <name evidence="2" type="ORF">Nkreftii_003305</name>
</gene>
<dbReference type="KEGG" id="nkf:Nkreftii_003305"/>
<dbReference type="EMBL" id="CP047423">
    <property type="protein sequence ID" value="QPD05531.1"/>
    <property type="molecule type" value="Genomic_DNA"/>
</dbReference>
<organism evidence="2 3">
    <name type="scientific">Candidatus Nitrospira kreftii</name>
    <dbReference type="NCBI Taxonomy" id="2652173"/>
    <lineage>
        <taxon>Bacteria</taxon>
        <taxon>Pseudomonadati</taxon>
        <taxon>Nitrospirota</taxon>
        <taxon>Nitrospiria</taxon>
        <taxon>Nitrospirales</taxon>
        <taxon>Nitrospiraceae</taxon>
        <taxon>Nitrospira</taxon>
    </lineage>
</organism>
<dbReference type="AlphaFoldDB" id="A0A7S8FGT4"/>
<feature type="compositionally biased region" description="Basic and acidic residues" evidence="1">
    <location>
        <begin position="56"/>
        <end position="76"/>
    </location>
</feature>
<dbReference type="Proteomes" id="UP000593737">
    <property type="component" value="Chromosome"/>
</dbReference>
<protein>
    <submittedName>
        <fullName evidence="2">Uncharacterized protein</fullName>
    </submittedName>
</protein>
<reference evidence="2 3" key="1">
    <citation type="journal article" date="2020" name="ISME J.">
        <title>Enrichment and physiological characterization of a novel comammox Nitrospira indicates ammonium inhibition of complete nitrification.</title>
        <authorList>
            <person name="Sakoula D."/>
            <person name="Koch H."/>
            <person name="Frank J."/>
            <person name="Jetten M.S.M."/>
            <person name="van Kessel M.A.H.J."/>
            <person name="Lucker S."/>
        </authorList>
    </citation>
    <scope>NUCLEOTIDE SEQUENCE [LARGE SCALE GENOMIC DNA]</scope>
    <source>
        <strain evidence="2">Comreactor17</strain>
    </source>
</reference>